<name>A0A2M9CHD4_9MICO</name>
<evidence type="ECO:0000313" key="6">
    <source>
        <dbReference type="EMBL" id="PJJ71298.1"/>
    </source>
</evidence>
<comment type="caution">
    <text evidence="6">The sequence shown here is derived from an EMBL/GenBank/DDBJ whole genome shotgun (WGS) entry which is preliminary data.</text>
</comment>
<dbReference type="SUPFAM" id="SSF46689">
    <property type="entry name" value="Homeodomain-like"/>
    <property type="match status" value="1"/>
</dbReference>
<dbReference type="EMBL" id="PGFF01000001">
    <property type="protein sequence ID" value="PJJ71298.1"/>
    <property type="molecule type" value="Genomic_DNA"/>
</dbReference>
<evidence type="ECO:0000259" key="5">
    <source>
        <dbReference type="PROSITE" id="PS50977"/>
    </source>
</evidence>
<dbReference type="PROSITE" id="PS50977">
    <property type="entry name" value="HTH_TETR_2"/>
    <property type="match status" value="1"/>
</dbReference>
<feature type="DNA-binding region" description="H-T-H motif" evidence="4">
    <location>
        <begin position="28"/>
        <end position="47"/>
    </location>
</feature>
<dbReference type="Proteomes" id="UP000228758">
    <property type="component" value="Unassembled WGS sequence"/>
</dbReference>
<keyword evidence="3" id="KW-0804">Transcription</keyword>
<proteinExistence type="predicted"/>
<sequence length="191" mass="20790">MSYFVPTPDELRRIALEEFAHGGYLGTSLQRIAEAAGTSKSSVLYHYASKETLLEAAIDPTLDAFERLVDRIEAGELEGELRGAFIAEFVDLLLEHRLQVHLFINQGRSLEDVPVIVRGNALIERIGTYFHTAAAGLDDAIRFGVALGGAAYSLVAAPPVAEQVPPDEIRAALIRIVTELLTPARLRPTSP</sequence>
<dbReference type="GO" id="GO:0000976">
    <property type="term" value="F:transcription cis-regulatory region binding"/>
    <property type="evidence" value="ECO:0007669"/>
    <property type="project" value="TreeGrafter"/>
</dbReference>
<reference evidence="6 7" key="1">
    <citation type="submission" date="2017-11" db="EMBL/GenBank/DDBJ databases">
        <title>Genomic Encyclopedia of Archaeal and Bacterial Type Strains, Phase II (KMG-II): From Individual Species to Whole Genera.</title>
        <authorList>
            <person name="Goeker M."/>
        </authorList>
    </citation>
    <scope>NUCLEOTIDE SEQUENCE [LARGE SCALE GENOMIC DNA]</scope>
    <source>
        <strain evidence="6 7">DSM 27393</strain>
    </source>
</reference>
<dbReference type="PRINTS" id="PR00455">
    <property type="entry name" value="HTHTETR"/>
</dbReference>
<dbReference type="InterPro" id="IPR001647">
    <property type="entry name" value="HTH_TetR"/>
</dbReference>
<organism evidence="6 7">
    <name type="scientific">Diaminobutyricimonas aerilata</name>
    <dbReference type="NCBI Taxonomy" id="1162967"/>
    <lineage>
        <taxon>Bacteria</taxon>
        <taxon>Bacillati</taxon>
        <taxon>Actinomycetota</taxon>
        <taxon>Actinomycetes</taxon>
        <taxon>Micrococcales</taxon>
        <taxon>Microbacteriaceae</taxon>
        <taxon>Diaminobutyricimonas</taxon>
    </lineage>
</organism>
<evidence type="ECO:0000313" key="7">
    <source>
        <dbReference type="Proteomes" id="UP000228758"/>
    </source>
</evidence>
<dbReference type="OrthoDB" id="3766519at2"/>
<evidence type="ECO:0000256" key="4">
    <source>
        <dbReference type="PROSITE-ProRule" id="PRU00335"/>
    </source>
</evidence>
<protein>
    <submittedName>
        <fullName evidence="6">AcrR family transcriptional regulator</fullName>
    </submittedName>
</protein>
<dbReference type="InterPro" id="IPR009057">
    <property type="entry name" value="Homeodomain-like_sf"/>
</dbReference>
<keyword evidence="7" id="KW-1185">Reference proteome</keyword>
<gene>
    <name evidence="6" type="ORF">CLV46_0841</name>
</gene>
<dbReference type="Pfam" id="PF00440">
    <property type="entry name" value="TetR_N"/>
    <property type="match status" value="1"/>
</dbReference>
<evidence type="ECO:0000256" key="1">
    <source>
        <dbReference type="ARBA" id="ARBA00023015"/>
    </source>
</evidence>
<dbReference type="AlphaFoldDB" id="A0A2M9CHD4"/>
<dbReference type="InterPro" id="IPR050109">
    <property type="entry name" value="HTH-type_TetR-like_transc_reg"/>
</dbReference>
<evidence type="ECO:0000256" key="2">
    <source>
        <dbReference type="ARBA" id="ARBA00023125"/>
    </source>
</evidence>
<evidence type="ECO:0000256" key="3">
    <source>
        <dbReference type="ARBA" id="ARBA00023163"/>
    </source>
</evidence>
<dbReference type="PANTHER" id="PTHR30055">
    <property type="entry name" value="HTH-TYPE TRANSCRIPTIONAL REGULATOR RUTR"/>
    <property type="match status" value="1"/>
</dbReference>
<dbReference type="Gene3D" id="1.10.357.10">
    <property type="entry name" value="Tetracycline Repressor, domain 2"/>
    <property type="match status" value="1"/>
</dbReference>
<keyword evidence="1" id="KW-0805">Transcription regulation</keyword>
<accession>A0A2M9CHD4</accession>
<keyword evidence="2 4" id="KW-0238">DNA-binding</keyword>
<feature type="domain" description="HTH tetR-type" evidence="5">
    <location>
        <begin position="5"/>
        <end position="65"/>
    </location>
</feature>
<dbReference type="PANTHER" id="PTHR30055:SF234">
    <property type="entry name" value="HTH-TYPE TRANSCRIPTIONAL REGULATOR BETI"/>
    <property type="match status" value="1"/>
</dbReference>
<dbReference type="GO" id="GO:0003700">
    <property type="term" value="F:DNA-binding transcription factor activity"/>
    <property type="evidence" value="ECO:0007669"/>
    <property type="project" value="TreeGrafter"/>
</dbReference>